<gene>
    <name evidence="2" type="ORF">ASIM_LOCUS14054</name>
</gene>
<dbReference type="AlphaFoldDB" id="A0A0M3K1A5"/>
<evidence type="ECO:0000256" key="1">
    <source>
        <dbReference type="SAM" id="MobiDB-lite"/>
    </source>
</evidence>
<feature type="region of interest" description="Disordered" evidence="1">
    <location>
        <begin position="1"/>
        <end position="22"/>
    </location>
</feature>
<organism evidence="4">
    <name type="scientific">Anisakis simplex</name>
    <name type="common">Herring worm</name>
    <dbReference type="NCBI Taxonomy" id="6269"/>
    <lineage>
        <taxon>Eukaryota</taxon>
        <taxon>Metazoa</taxon>
        <taxon>Ecdysozoa</taxon>
        <taxon>Nematoda</taxon>
        <taxon>Chromadorea</taxon>
        <taxon>Rhabditida</taxon>
        <taxon>Spirurina</taxon>
        <taxon>Ascaridomorpha</taxon>
        <taxon>Ascaridoidea</taxon>
        <taxon>Anisakidae</taxon>
        <taxon>Anisakis</taxon>
        <taxon>Anisakis simplex complex</taxon>
    </lineage>
</organism>
<reference evidence="4" key="1">
    <citation type="submission" date="2017-02" db="UniProtKB">
        <authorList>
            <consortium name="WormBaseParasite"/>
        </authorList>
    </citation>
    <scope>IDENTIFICATION</scope>
</reference>
<dbReference type="SUPFAM" id="SSF50494">
    <property type="entry name" value="Trypsin-like serine proteases"/>
    <property type="match status" value="1"/>
</dbReference>
<accession>A0A0M3K1A5</accession>
<name>A0A0M3K1A5_ANISI</name>
<evidence type="ECO:0000313" key="2">
    <source>
        <dbReference type="EMBL" id="VDK51297.1"/>
    </source>
</evidence>
<dbReference type="WBParaSite" id="ASIM_0001464401-mRNA-1">
    <property type="protein sequence ID" value="ASIM_0001464401-mRNA-1"/>
    <property type="gene ID" value="ASIM_0001464401"/>
</dbReference>
<evidence type="ECO:0000313" key="4">
    <source>
        <dbReference type="WBParaSite" id="ASIM_0001464401-mRNA-1"/>
    </source>
</evidence>
<evidence type="ECO:0000313" key="3">
    <source>
        <dbReference type="Proteomes" id="UP000267096"/>
    </source>
</evidence>
<keyword evidence="3" id="KW-1185">Reference proteome</keyword>
<proteinExistence type="predicted"/>
<protein>
    <submittedName>
        <fullName evidence="4">Peptidase S1 domain-containing protein</fullName>
    </submittedName>
</protein>
<sequence>MEPRTARIGSWKGMHQGGDSGTGVQGITNDGRAYLIGAVSFGPAKCASGGVFTATNISKYITTLCYFTGICLQQDPSRKYNLSSPVVRDHHAMFKTFFINVPSKFLPQLKAKL</sequence>
<reference evidence="2 3" key="2">
    <citation type="submission" date="2018-11" db="EMBL/GenBank/DDBJ databases">
        <authorList>
            <consortium name="Pathogen Informatics"/>
        </authorList>
    </citation>
    <scope>NUCLEOTIDE SEQUENCE [LARGE SCALE GENOMIC DNA]</scope>
</reference>
<dbReference type="Proteomes" id="UP000267096">
    <property type="component" value="Unassembled WGS sequence"/>
</dbReference>
<dbReference type="EMBL" id="UYRR01031596">
    <property type="protein sequence ID" value="VDK51297.1"/>
    <property type="molecule type" value="Genomic_DNA"/>
</dbReference>
<dbReference type="InterPro" id="IPR009003">
    <property type="entry name" value="Peptidase_S1_PA"/>
</dbReference>